<keyword evidence="4" id="KW-0732">Signal</keyword>
<evidence type="ECO:0000256" key="4">
    <source>
        <dbReference type="ARBA" id="ARBA00022729"/>
    </source>
</evidence>
<dbReference type="InterPro" id="IPR050492">
    <property type="entry name" value="Bact_metal-bind_prot9"/>
</dbReference>
<keyword evidence="7" id="KW-1185">Reference proteome</keyword>
<dbReference type="Pfam" id="PF01297">
    <property type="entry name" value="ZnuA"/>
    <property type="match status" value="1"/>
</dbReference>
<dbReference type="eggNOG" id="COG0803">
    <property type="taxonomic scope" value="Bacteria"/>
</dbReference>
<keyword evidence="2" id="KW-0813">Transport</keyword>
<dbReference type="PANTHER" id="PTHR42953">
    <property type="entry name" value="HIGH-AFFINITY ZINC UPTAKE SYSTEM PROTEIN ZNUA-RELATED"/>
    <property type="match status" value="1"/>
</dbReference>
<evidence type="ECO:0000313" key="6">
    <source>
        <dbReference type="EMBL" id="ABK53858.1"/>
    </source>
</evidence>
<evidence type="ECO:0000256" key="2">
    <source>
        <dbReference type="ARBA" id="ARBA00022448"/>
    </source>
</evidence>
<feature type="region of interest" description="Disordered" evidence="5">
    <location>
        <begin position="1"/>
        <end position="20"/>
    </location>
</feature>
<dbReference type="AlphaFoldDB" id="A0LWP8"/>
<dbReference type="HOGENOM" id="CLU_016838_0_0_11"/>
<dbReference type="Proteomes" id="UP000008221">
    <property type="component" value="Chromosome"/>
</dbReference>
<evidence type="ECO:0000256" key="5">
    <source>
        <dbReference type="SAM" id="MobiDB-lite"/>
    </source>
</evidence>
<gene>
    <name evidence="6" type="ordered locus">Acel_2086</name>
</gene>
<dbReference type="GO" id="GO:0030001">
    <property type="term" value="P:metal ion transport"/>
    <property type="evidence" value="ECO:0007669"/>
    <property type="project" value="InterPro"/>
</dbReference>
<dbReference type="GO" id="GO:0046872">
    <property type="term" value="F:metal ion binding"/>
    <property type="evidence" value="ECO:0007669"/>
    <property type="project" value="UniProtKB-KW"/>
</dbReference>
<dbReference type="PANTHER" id="PTHR42953:SF1">
    <property type="entry name" value="METAL-BINDING PROTEIN HI_0362-RELATED"/>
    <property type="match status" value="1"/>
</dbReference>
<dbReference type="InterPro" id="IPR006127">
    <property type="entry name" value="ZnuA-like"/>
</dbReference>
<accession>A0LWP8</accession>
<sequence>MISNKVTSETPHLERKTARRGRAAAYSARARLRGRIAAAVLLGMLGAGCSVTAPQPESGNLHVVAAESVWGSIAAQLGGNHVAVTDIIRSPAIDPHDYDPTSSDARAFATADLVIVNGIGYDPWATKLLAPGAVHRRLVVDVGAVTGTRPGGNPHRWYDPADVVKVAHAITAAYQQLQPAERSYFAQRYEWFTHVALAEYHSVIAEIRARYAGVPVGASESIFALLTPALGLRLVTPPGFLRAVSEGTDPTVADKQTILRQLADREIRVYLFNAQNTTPDVEEQVRLAKAHGIPVVPMTEMLDPPSASFQQWQAAQLLALERALAEGVTA</sequence>
<name>A0LWP8_ACIC1</name>
<dbReference type="SUPFAM" id="SSF53807">
    <property type="entry name" value="Helical backbone' metal receptor"/>
    <property type="match status" value="1"/>
</dbReference>
<feature type="compositionally biased region" description="Polar residues" evidence="5">
    <location>
        <begin position="1"/>
        <end position="10"/>
    </location>
</feature>
<dbReference type="EMBL" id="CP000481">
    <property type="protein sequence ID" value="ABK53858.1"/>
    <property type="molecule type" value="Genomic_DNA"/>
</dbReference>
<dbReference type="OrthoDB" id="9810636at2"/>
<dbReference type="InParanoid" id="A0LWP8"/>
<protein>
    <submittedName>
        <fullName evidence="6">Periplasmic solute binding protein</fullName>
    </submittedName>
</protein>
<dbReference type="STRING" id="351607.Acel_2086"/>
<dbReference type="Gene3D" id="3.40.50.1980">
    <property type="entry name" value="Nitrogenase molybdenum iron protein domain"/>
    <property type="match status" value="1"/>
</dbReference>
<dbReference type="KEGG" id="ace:Acel_2086"/>
<evidence type="ECO:0000256" key="1">
    <source>
        <dbReference type="ARBA" id="ARBA00004196"/>
    </source>
</evidence>
<reference evidence="6 7" key="1">
    <citation type="journal article" date="2009" name="Genome Res.">
        <title>Complete genome of the cellulolytic thermophile Acidothermus cellulolyticus 11B provides insights into its ecophysiological and evolutionary adaptations.</title>
        <authorList>
            <person name="Barabote R.D."/>
            <person name="Xie G."/>
            <person name="Leu D.H."/>
            <person name="Normand P."/>
            <person name="Necsulea A."/>
            <person name="Daubin V."/>
            <person name="Medigue C."/>
            <person name="Adney W.S."/>
            <person name="Xu X.C."/>
            <person name="Lapidus A."/>
            <person name="Parales R.E."/>
            <person name="Detter C."/>
            <person name="Pujic P."/>
            <person name="Bruce D."/>
            <person name="Lavire C."/>
            <person name="Challacombe J.F."/>
            <person name="Brettin T.S."/>
            <person name="Berry A.M."/>
        </authorList>
    </citation>
    <scope>NUCLEOTIDE SEQUENCE [LARGE SCALE GENOMIC DNA]</scope>
    <source>
        <strain evidence="7">ATCC 43068 / DSM 8971 / 11B</strain>
    </source>
</reference>
<evidence type="ECO:0000256" key="3">
    <source>
        <dbReference type="ARBA" id="ARBA00022723"/>
    </source>
</evidence>
<proteinExistence type="predicted"/>
<comment type="subcellular location">
    <subcellularLocation>
        <location evidence="1">Cell envelope</location>
    </subcellularLocation>
</comment>
<evidence type="ECO:0000313" key="7">
    <source>
        <dbReference type="Proteomes" id="UP000008221"/>
    </source>
</evidence>
<organism evidence="6 7">
    <name type="scientific">Acidothermus cellulolyticus (strain ATCC 43068 / DSM 8971 / 11B)</name>
    <dbReference type="NCBI Taxonomy" id="351607"/>
    <lineage>
        <taxon>Bacteria</taxon>
        <taxon>Bacillati</taxon>
        <taxon>Actinomycetota</taxon>
        <taxon>Actinomycetes</taxon>
        <taxon>Acidothermales</taxon>
        <taxon>Acidothermaceae</taxon>
        <taxon>Acidothermus</taxon>
    </lineage>
</organism>
<dbReference type="GO" id="GO:0030313">
    <property type="term" value="C:cell envelope"/>
    <property type="evidence" value="ECO:0007669"/>
    <property type="project" value="UniProtKB-SubCell"/>
</dbReference>
<keyword evidence="3" id="KW-0479">Metal-binding</keyword>